<dbReference type="RefSeq" id="WP_268446061.1">
    <property type="nucleotide sequence ID" value="NZ_JALAQA010000004.1"/>
</dbReference>
<sequence length="84" mass="9452">MLGIKVEKSNENLIIHWQLSKVEIPIREINDVFLDPNYGGEEKNAVRIGFPYGSTDRVVIKTANNTYILFTTNAASIMNKIVNA</sequence>
<proteinExistence type="predicted"/>
<evidence type="ECO:0000259" key="1">
    <source>
        <dbReference type="Pfam" id="PF23491"/>
    </source>
</evidence>
<feature type="domain" description="Sublancin immunity protein SunI-like PH" evidence="1">
    <location>
        <begin position="2"/>
        <end position="81"/>
    </location>
</feature>
<dbReference type="InterPro" id="IPR055365">
    <property type="entry name" value="PH_SunI-like"/>
</dbReference>
<dbReference type="Pfam" id="PF23491">
    <property type="entry name" value="bPH_8"/>
    <property type="match status" value="1"/>
</dbReference>
<dbReference type="EMBL" id="JALAQA010000004">
    <property type="protein sequence ID" value="MCY8509699.1"/>
    <property type="molecule type" value="Genomic_DNA"/>
</dbReference>
<organism evidence="2 3">
    <name type="scientific">Bacillus mojavensis</name>
    <dbReference type="NCBI Taxonomy" id="72360"/>
    <lineage>
        <taxon>Bacteria</taxon>
        <taxon>Bacillati</taxon>
        <taxon>Bacillota</taxon>
        <taxon>Bacilli</taxon>
        <taxon>Bacillales</taxon>
        <taxon>Bacillaceae</taxon>
        <taxon>Bacillus</taxon>
    </lineage>
</organism>
<dbReference type="Proteomes" id="UP001075387">
    <property type="component" value="Unassembled WGS sequence"/>
</dbReference>
<protein>
    <submittedName>
        <fullName evidence="2">PH domain-containing protein</fullName>
    </submittedName>
</protein>
<dbReference type="AlphaFoldDB" id="A0AAP3CRC4"/>
<evidence type="ECO:0000313" key="2">
    <source>
        <dbReference type="EMBL" id="MCY8509699.1"/>
    </source>
</evidence>
<gene>
    <name evidence="2" type="ORF">MOD07_09090</name>
</gene>
<accession>A0AAP3CRC4</accession>
<name>A0AAP3CRC4_BACMO</name>
<evidence type="ECO:0000313" key="3">
    <source>
        <dbReference type="Proteomes" id="UP001075387"/>
    </source>
</evidence>
<reference evidence="2" key="1">
    <citation type="submission" date="2022-02" db="EMBL/GenBank/DDBJ databases">
        <title>Crop Bioprotection Bacillus Genome Sequencing.</title>
        <authorList>
            <person name="Dunlap C."/>
        </authorList>
    </citation>
    <scope>NUCLEOTIDE SEQUENCE</scope>
    <source>
        <strain evidence="2">CK3O2B-54A</strain>
    </source>
</reference>
<comment type="caution">
    <text evidence="2">The sequence shown here is derived from an EMBL/GenBank/DDBJ whole genome shotgun (WGS) entry which is preliminary data.</text>
</comment>